<name>A0A4Q7XDC0_9ACTN</name>
<dbReference type="EMBL" id="SHKR01000011">
    <property type="protein sequence ID" value="RZU20469.1"/>
    <property type="molecule type" value="Genomic_DNA"/>
</dbReference>
<evidence type="ECO:0000313" key="2">
    <source>
        <dbReference type="EMBL" id="RZU20469.1"/>
    </source>
</evidence>
<proteinExistence type="predicted"/>
<accession>A0A4Q7XDC0</accession>
<protein>
    <submittedName>
        <fullName evidence="2">Uncharacterized protein</fullName>
    </submittedName>
</protein>
<evidence type="ECO:0000313" key="3">
    <source>
        <dbReference type="Proteomes" id="UP000292027"/>
    </source>
</evidence>
<feature type="region of interest" description="Disordered" evidence="1">
    <location>
        <begin position="222"/>
        <end position="247"/>
    </location>
</feature>
<comment type="caution">
    <text evidence="2">The sequence shown here is derived from an EMBL/GenBank/DDBJ whole genome shotgun (WGS) entry which is preliminary data.</text>
</comment>
<gene>
    <name evidence="2" type="ORF">EV645_2704</name>
</gene>
<keyword evidence="3" id="KW-1185">Reference proteome</keyword>
<organism evidence="2 3">
    <name type="scientific">Kribbella rubisoli</name>
    <dbReference type="NCBI Taxonomy" id="3075929"/>
    <lineage>
        <taxon>Bacteria</taxon>
        <taxon>Bacillati</taxon>
        <taxon>Actinomycetota</taxon>
        <taxon>Actinomycetes</taxon>
        <taxon>Propionibacteriales</taxon>
        <taxon>Kribbellaceae</taxon>
        <taxon>Kribbella</taxon>
    </lineage>
</organism>
<feature type="region of interest" description="Disordered" evidence="1">
    <location>
        <begin position="1"/>
        <end position="60"/>
    </location>
</feature>
<evidence type="ECO:0000256" key="1">
    <source>
        <dbReference type="SAM" id="MobiDB-lite"/>
    </source>
</evidence>
<dbReference type="Proteomes" id="UP000292027">
    <property type="component" value="Unassembled WGS sequence"/>
</dbReference>
<reference evidence="2 3" key="1">
    <citation type="journal article" date="2015" name="Stand. Genomic Sci.">
        <title>Genomic Encyclopedia of Bacterial and Archaeal Type Strains, Phase III: the genomes of soil and plant-associated and newly described type strains.</title>
        <authorList>
            <person name="Whitman W.B."/>
            <person name="Woyke T."/>
            <person name="Klenk H.P."/>
            <person name="Zhou Y."/>
            <person name="Lilburn T.G."/>
            <person name="Beck B.J."/>
            <person name="De Vos P."/>
            <person name="Vandamme P."/>
            <person name="Eisen J.A."/>
            <person name="Garrity G."/>
            <person name="Hugenholtz P."/>
            <person name="Kyrpides N.C."/>
        </authorList>
    </citation>
    <scope>NUCLEOTIDE SEQUENCE [LARGE SCALE GENOMIC DNA]</scope>
    <source>
        <strain evidence="2 3">VKM Ac-2540</strain>
    </source>
</reference>
<sequence length="247" mass="27385">MRRVDSSSEACLPPALPPDLRSAASQLGPNSVVDPFVTHAEATRATNPSRRKPRRRAFQETQDPVELVVISEQQLTVQQMHQCQLYDLGGFRTLREGDVISADQVERFFPEPHHGVHEAAIHKQGGLARVAFFSPFMPIGAVVLDGQPAVRRELENHVNGHPPVIGEGHIMPAARHHERKQLEGRQLDFRVACPSLCRAVATRTIAPACRVVIHTKTLSADTDSLSRRGPCRRTGSSGPGRLRRHRR</sequence>
<dbReference type="AlphaFoldDB" id="A0A4Q7XDC0"/>